<dbReference type="Pfam" id="PF24816">
    <property type="entry name" value="Ig_CFAP65__9th"/>
    <property type="match status" value="1"/>
</dbReference>
<proteinExistence type="predicted"/>
<accession>A0A1D3PCM4</accession>
<evidence type="ECO:0000313" key="3">
    <source>
        <dbReference type="EMBL" id="SCN12745.1"/>
    </source>
</evidence>
<dbReference type="EMBL" id="LT594630">
    <property type="protein sequence ID" value="SCN12745.1"/>
    <property type="molecule type" value="Genomic_DNA"/>
</dbReference>
<protein>
    <recommendedName>
        <fullName evidence="2">CFAP65-like ninth Ig-like domain-containing protein</fullName>
    </recommendedName>
</protein>
<dbReference type="InterPro" id="IPR008962">
    <property type="entry name" value="PapD-like_sf"/>
</dbReference>
<dbReference type="RefSeq" id="XP_028861642.1">
    <property type="nucleotide sequence ID" value="XM_029005009.1"/>
</dbReference>
<dbReference type="GeneID" id="39868846"/>
<organism evidence="3 4">
    <name type="scientific">Plasmodium malariae</name>
    <dbReference type="NCBI Taxonomy" id="5858"/>
    <lineage>
        <taxon>Eukaryota</taxon>
        <taxon>Sar</taxon>
        <taxon>Alveolata</taxon>
        <taxon>Apicomplexa</taxon>
        <taxon>Aconoidasida</taxon>
        <taxon>Haemosporida</taxon>
        <taxon>Plasmodiidae</taxon>
        <taxon>Plasmodium</taxon>
        <taxon>Plasmodium (Plasmodium)</taxon>
    </lineage>
</organism>
<dbReference type="SUPFAM" id="SSF49354">
    <property type="entry name" value="PapD-like"/>
    <property type="match status" value="1"/>
</dbReference>
<dbReference type="OMA" id="FFKRHYF"/>
<dbReference type="PANTHER" id="PTHR46127:SF1">
    <property type="entry name" value="CILIA- AND FLAGELLA-ASSOCIATED PROTEIN 65"/>
    <property type="match status" value="1"/>
</dbReference>
<dbReference type="Proteomes" id="UP000219813">
    <property type="component" value="Chromosome 9"/>
</dbReference>
<dbReference type="Gene3D" id="2.60.40.10">
    <property type="entry name" value="Immunoglobulins"/>
    <property type="match status" value="2"/>
</dbReference>
<dbReference type="InterPro" id="IPR056344">
    <property type="entry name" value="Ig_CFAP65-like_9th"/>
</dbReference>
<name>A0A1D3PCM4_PLAMA</name>
<dbReference type="OrthoDB" id="415597at2759"/>
<dbReference type="GO" id="GO:0005737">
    <property type="term" value="C:cytoplasm"/>
    <property type="evidence" value="ECO:0007669"/>
    <property type="project" value="UniProtKB-SubCell"/>
</dbReference>
<feature type="coiled-coil region" evidence="1">
    <location>
        <begin position="223"/>
        <end position="254"/>
    </location>
</feature>
<keyword evidence="1" id="KW-0175">Coiled coil</keyword>
<evidence type="ECO:0000256" key="1">
    <source>
        <dbReference type="SAM" id="Coils"/>
    </source>
</evidence>
<keyword evidence="4" id="KW-1185">Reference proteome</keyword>
<evidence type="ECO:0000313" key="4">
    <source>
        <dbReference type="Proteomes" id="UP000219813"/>
    </source>
</evidence>
<dbReference type="InterPro" id="IPR013783">
    <property type="entry name" value="Ig-like_fold"/>
</dbReference>
<evidence type="ECO:0000259" key="2">
    <source>
        <dbReference type="Pfam" id="PF24816"/>
    </source>
</evidence>
<sequence>MYGLEFSPSIEFNNYEGGVKVTKKLNIKNTTKNIVRFRFLFQISSYFTYPLQEIENISPGLSKNYFISFLNPLNDFQTICETLNILIIEDKQKEKKISIKLTATPLKCDVIFSSVLNFNEMVIKQKTIEEMEIKNQGTLNTVIKLSHKNISKDEKKKIKIKIEPSQFILKANQKQSIHINIYSEVPRKYKEYISCSIIEIPKQIEKHVFSEEIDKSNRTMNPYENEEKTINDIIQRLNQENVQVRLIKKKIEMNWVSVLPQINILWKENGEIFKKSIINFGQITLGQKITKTIILQNLTGAPIKVEVKKHKENNIFTILNEKFTMKGKTNEEIILNINGHSPVNQYTEIIQFKACNDYCIELFLICEIKDIKLYFSKILYQFENMKLGDTANDKIIIRNEENIDLDVECISTGSFFNINNKRFIIKKNSFYSINLTCDCIYPINVYKRLYFLVHLNKQIFYIDVICNFSINYKMCPLSMHHIYRYKQLIYDKQTLYNSYYEKKEYIDIWDFPVEYDSYQDSSYEILNEIMDLNEKDVFAVPTELEVLEFEEKDLMIINKTPIEYTCVWSNALGVNRKKSSIFVVTPSEAKLLPFGYLIFRVKNVKSLKEKYTREVCECIVFPSNNKDYTKCNSKTLLPPIFLYVTVYQFKIKYLCETENVAHSLFFFPKHISFLNMIEEENTYAIAKFENSTDNTQIIDFTQFKSDVESIRVYPLINYIPKKSFLNVVIFYSPKKRELAHSEIKVYYVVNGIEKKYISVFVSHEINNVVLNRDDPNINLPYVSIETESTKKVPIENMTERNVLCLLIKEDADEIVNITIEGKKDIPEQEKDEDTDEFEDKESNINKESSSLINKEKKYNFFFFCLLPFEKKNLHISAFSDFTLSKSVPLLFTYALYINDTDMENKFTYLKKNMRDHMKSCKKFVINVNIIKCSLTLHPKIIESKPIICGKQYNAKIRIHNEHPVKVNFKTKAEIVQVDNSKVFDEEEIKEAGKDIIMKKNEDVINAFSDKYFYVSFNTKRKGRFIYRFFTIVGEKKCSVDIIVNVVMPYFQIIDIDNFKTPTSIYWNMISADKINEYLKDNISKVDIEYKKNQGMQNMKKLFNQFNYIEFNIGNNMLNEITRVNIVLYNPLDTSLNVQINTIKSYILPILPPYVKNQEEKLAHILYVDSTFCNFMRCLDSCEINPTKFKINKKGTKIITLLYKNKYIGFHNMPLIIDVENGKVVPLNLCSLTFHPKVPPIYLMNIKDLNHHVWGLQNECIINVDLLNDSELDIFYEIEQNDNLIVLNPKGIIKRRKYISLFILISRLSPSIINETLIMKSYFKHLQKDIELNKIQIELKLNSTSNDIYKNAYKKINMFNNKYIMDSQNQNIKTSCSHFLPSYSYIYVQNKLFYISPSSISILYAPTNSLIERIVIIKNYSPLKSLKFKISNKNTLPGNILKIYPHKGIVERGEQTILRFSFILNDILLDIEGNIQIELKFIDDYSTTKSENGNVMCNVDDSFETNIEEIYEDTRGEKKKKDAEDKVLSINEVKKEKRFDDVTFSHSQKIFENIKMFKYTYDNVNRDMLQKAIRRLYGIKNEDTVKKDNLKEPIKQGIKKYSKYYFYIHVKLFTCNCDDAMTKKSNFENLIQTNVYPKLLYFKKYMHLPMPLEDKSKRFFKRHYFDFDKLEKLKIQNEKEKEAHYKQKFIYQKRDIYCCMFSEMFKSIIKKHIKKNFKQLFDISACSIQTIDSILKEDLIDTITRNKKMDLISQVECDYSFLKPTILSHIFSHIFSDIINNLINEKIMLEKKFD</sequence>
<feature type="domain" description="CFAP65-like ninth Ig-like" evidence="2">
    <location>
        <begin position="1048"/>
        <end position="1228"/>
    </location>
</feature>
<dbReference type="PANTHER" id="PTHR46127">
    <property type="entry name" value="CILIA- AND FLAGELLA-ASSOCIATED PROTEIN 65"/>
    <property type="match status" value="1"/>
</dbReference>
<gene>
    <name evidence="3" type="primary">PmUG01_09031800</name>
    <name evidence="3" type="ORF">PMUG01_09031800</name>
</gene>
<reference evidence="3 4" key="1">
    <citation type="submission" date="2016-06" db="EMBL/GenBank/DDBJ databases">
        <authorList>
            <consortium name="Pathogen Informatics"/>
        </authorList>
    </citation>
    <scope>NUCLEOTIDE SEQUENCE [LARGE SCALE GENOMIC DNA]</scope>
</reference>
<dbReference type="InterPro" id="IPR052614">
    <property type="entry name" value="CFAP65"/>
</dbReference>
<dbReference type="KEGG" id="pmal:PMUG01_09031800"/>
<dbReference type="VEuPathDB" id="PlasmoDB:PmUG01_09031800"/>
<dbReference type="GO" id="GO:0031514">
    <property type="term" value="C:motile cilium"/>
    <property type="evidence" value="ECO:0007669"/>
    <property type="project" value="UniProtKB-SubCell"/>
</dbReference>